<evidence type="ECO:0000256" key="9">
    <source>
        <dbReference type="ARBA" id="ARBA00022468"/>
    </source>
</evidence>
<evidence type="ECO:0000256" key="6">
    <source>
        <dbReference type="ARBA" id="ARBA00004656"/>
    </source>
</evidence>
<feature type="transmembrane region" description="Helical" evidence="16">
    <location>
        <begin position="20"/>
        <end position="40"/>
    </location>
</feature>
<gene>
    <name evidence="18" type="ORF">TCLT_LOCUS1214</name>
</gene>
<keyword evidence="12" id="KW-0206">Cytoskeleton</keyword>
<evidence type="ECO:0000256" key="12">
    <source>
        <dbReference type="ARBA" id="ARBA00023212"/>
    </source>
</evidence>
<evidence type="ECO:0000256" key="7">
    <source>
        <dbReference type="ARBA" id="ARBA00009987"/>
    </source>
</evidence>
<dbReference type="InterPro" id="IPR032035">
    <property type="entry name" value="Folliculin_DENN"/>
</dbReference>
<dbReference type="GO" id="GO:0005829">
    <property type="term" value="C:cytosol"/>
    <property type="evidence" value="ECO:0007669"/>
    <property type="project" value="UniProtKB-SubCell"/>
</dbReference>
<dbReference type="Proteomes" id="UP000276776">
    <property type="component" value="Unassembled WGS sequence"/>
</dbReference>
<evidence type="ECO:0000256" key="4">
    <source>
        <dbReference type="ARBA" id="ARBA00004300"/>
    </source>
</evidence>
<proteinExistence type="inferred from homology"/>
<keyword evidence="14" id="KW-0539">Nucleus</keyword>
<evidence type="ECO:0000256" key="15">
    <source>
        <dbReference type="ARBA" id="ARBA00023273"/>
    </source>
</evidence>
<dbReference type="InterPro" id="IPR037521">
    <property type="entry name" value="FLCN/SMCR8_DENN"/>
</dbReference>
<keyword evidence="19" id="KW-1185">Reference proteome</keyword>
<accession>A0A0N5CM44</accession>
<dbReference type="GO" id="GO:0005765">
    <property type="term" value="C:lysosomal membrane"/>
    <property type="evidence" value="ECO:0007669"/>
    <property type="project" value="UniProtKB-SubCell"/>
</dbReference>
<keyword evidence="13" id="KW-0458">Lysosome</keyword>
<sequence>MLGLVHVLPRISVFINFHILYYSLAISIAMQAVLALCHFCENHGPRVLMTTQSVPENLRDNYCLFRTSKRSTSSLNTGGFFRRGIEESRCAACTSFGQFGLVTNDVESGISYISTQTALNDRVDQLVMHSCLHSLSCEVPATPNDNFMAACSTTKWDNPWEEINREANEGVVLFGDEEHGYTLSFTFRIHDCKARGFLRLFSLVLVSMDKLFITYNYDFFVATMSSIVRRLQIESDVVFNREQEDPSNEVFKQASATRSLLLPAHFLRTQVTKFELDTSRSLAQITNCADIFTQLHMFMVYILRTQTRLCKEYLLEGVPTQDMLVMKERETKTNNDANAVDLNSSRNLESFATLQQIASKLENLRKVDDHSVLEIVLTQLVTGGQIVIKCQDPTIAHCFLLALSNLLPLGCVRLSYAENYQHVFVSNLFGCPIETKLSLDAVDIVVLRMDISLESVCCMRSVSRNQKLPFFSKNYIPPQLRASSKNDNINNCMAQSLVELLTMRKIENFEGYNLSLIACPQYTAPKYRLPTIVIRYKQLLLDNDLTSHVLASVVQNTREEWLSKAKLFYQLGRQKVKIDLKKVLQVLKCSEQN</sequence>
<keyword evidence="16" id="KW-1133">Transmembrane helix</keyword>
<dbReference type="OrthoDB" id="5599713at2759"/>
<dbReference type="EMBL" id="UYYF01000137">
    <property type="protein sequence ID" value="VDM96528.1"/>
    <property type="molecule type" value="Genomic_DNA"/>
</dbReference>
<dbReference type="GO" id="GO:0000122">
    <property type="term" value="P:negative regulation of transcription by RNA polymerase II"/>
    <property type="evidence" value="ECO:0007669"/>
    <property type="project" value="TreeGrafter"/>
</dbReference>
<dbReference type="GO" id="GO:0005813">
    <property type="term" value="C:centrosome"/>
    <property type="evidence" value="ECO:0007669"/>
    <property type="project" value="UniProtKB-SubCell"/>
</dbReference>
<feature type="domain" description="UDENN FLCN/SMCR8-type" evidence="17">
    <location>
        <begin position="92"/>
        <end position="593"/>
    </location>
</feature>
<dbReference type="STRING" id="103827.A0A0N5CM44"/>
<dbReference type="InterPro" id="IPR044886">
    <property type="entry name" value="FLCN_DENN_C_sf"/>
</dbReference>
<dbReference type="OMA" id="RQDYCLP"/>
<name>A0A0N5CM44_THECL</name>
<dbReference type="PANTHER" id="PTHR31441:SF2">
    <property type="entry name" value="FOLLICULIN"/>
    <property type="match status" value="1"/>
</dbReference>
<dbReference type="GO" id="GO:0005929">
    <property type="term" value="C:cilium"/>
    <property type="evidence" value="ECO:0007669"/>
    <property type="project" value="UniProtKB-SubCell"/>
</dbReference>
<evidence type="ECO:0000259" key="17">
    <source>
        <dbReference type="PROSITE" id="PS51834"/>
    </source>
</evidence>
<dbReference type="PANTHER" id="PTHR31441">
    <property type="entry name" value="FOLLICULIN FAMILY MEMBER"/>
    <property type="match status" value="1"/>
</dbReference>
<dbReference type="GO" id="GO:0005634">
    <property type="term" value="C:nucleus"/>
    <property type="evidence" value="ECO:0007669"/>
    <property type="project" value="UniProtKB-SubCell"/>
</dbReference>
<keyword evidence="11 16" id="KW-0472">Membrane</keyword>
<dbReference type="InterPro" id="IPR021713">
    <property type="entry name" value="Folliculin"/>
</dbReference>
<comment type="similarity">
    <text evidence="7">Belongs to the folliculin family.</text>
</comment>
<keyword evidence="10" id="KW-0963">Cytoplasm</keyword>
<evidence type="ECO:0000256" key="13">
    <source>
        <dbReference type="ARBA" id="ARBA00023228"/>
    </source>
</evidence>
<protein>
    <recommendedName>
        <fullName evidence="8">Folliculin</fullName>
    </recommendedName>
</protein>
<organism evidence="20">
    <name type="scientific">Thelazia callipaeda</name>
    <name type="common">Oriental eyeworm</name>
    <name type="synonym">Parasitic nematode</name>
    <dbReference type="NCBI Taxonomy" id="103827"/>
    <lineage>
        <taxon>Eukaryota</taxon>
        <taxon>Metazoa</taxon>
        <taxon>Ecdysozoa</taxon>
        <taxon>Nematoda</taxon>
        <taxon>Chromadorea</taxon>
        <taxon>Rhabditida</taxon>
        <taxon>Spirurina</taxon>
        <taxon>Spiruromorpha</taxon>
        <taxon>Thelazioidea</taxon>
        <taxon>Thelaziidae</taxon>
        <taxon>Thelazia</taxon>
    </lineage>
</organism>
<evidence type="ECO:0000256" key="5">
    <source>
        <dbReference type="ARBA" id="ARBA00004514"/>
    </source>
</evidence>
<dbReference type="Pfam" id="PF11704">
    <property type="entry name" value="Folliculin"/>
    <property type="match status" value="1"/>
</dbReference>
<keyword evidence="15" id="KW-0966">Cell projection</keyword>
<dbReference type="PROSITE" id="PS51834">
    <property type="entry name" value="DENN_FLCN_SMCR8"/>
    <property type="match status" value="1"/>
</dbReference>
<dbReference type="Pfam" id="PF16692">
    <property type="entry name" value="Folliculin_C"/>
    <property type="match status" value="1"/>
</dbReference>
<dbReference type="GO" id="GO:1904263">
    <property type="term" value="P:positive regulation of TORC1 signaling"/>
    <property type="evidence" value="ECO:0007669"/>
    <property type="project" value="TreeGrafter"/>
</dbReference>
<evidence type="ECO:0000256" key="16">
    <source>
        <dbReference type="SAM" id="Phobius"/>
    </source>
</evidence>
<evidence type="ECO:0000313" key="20">
    <source>
        <dbReference type="WBParaSite" id="TCLT_0000121301-mRNA-1"/>
    </source>
</evidence>
<dbReference type="InterPro" id="IPR037520">
    <property type="entry name" value="Folliculin/SMCR8_longin"/>
</dbReference>
<evidence type="ECO:0000256" key="2">
    <source>
        <dbReference type="ARBA" id="ARBA00004138"/>
    </source>
</evidence>
<reference evidence="20" key="1">
    <citation type="submission" date="2017-02" db="UniProtKB">
        <authorList>
            <consortium name="WormBaseParasite"/>
        </authorList>
    </citation>
    <scope>IDENTIFICATION</scope>
</reference>
<reference evidence="18 19" key="2">
    <citation type="submission" date="2018-11" db="EMBL/GenBank/DDBJ databases">
        <authorList>
            <consortium name="Pathogen Informatics"/>
        </authorList>
    </citation>
    <scope>NUCLEOTIDE SEQUENCE [LARGE SCALE GENOMIC DNA]</scope>
</reference>
<dbReference type="GO" id="GO:0005096">
    <property type="term" value="F:GTPase activator activity"/>
    <property type="evidence" value="ECO:0007669"/>
    <property type="project" value="UniProtKB-KW"/>
</dbReference>
<dbReference type="GO" id="GO:0005819">
    <property type="term" value="C:spindle"/>
    <property type="evidence" value="ECO:0007669"/>
    <property type="project" value="UniProtKB-SubCell"/>
</dbReference>
<evidence type="ECO:0000313" key="19">
    <source>
        <dbReference type="Proteomes" id="UP000276776"/>
    </source>
</evidence>
<evidence type="ECO:0000256" key="8">
    <source>
        <dbReference type="ARBA" id="ARBA00021824"/>
    </source>
</evidence>
<dbReference type="WBParaSite" id="TCLT_0000121301-mRNA-1">
    <property type="protein sequence ID" value="TCLT_0000121301-mRNA-1"/>
    <property type="gene ID" value="TCLT_0000121301"/>
</dbReference>
<evidence type="ECO:0000256" key="14">
    <source>
        <dbReference type="ARBA" id="ARBA00023242"/>
    </source>
</evidence>
<dbReference type="AlphaFoldDB" id="A0A0N5CM44"/>
<keyword evidence="9" id="KW-0343">GTPase activation</keyword>
<dbReference type="Gene3D" id="1.10.10.1730">
    <property type="entry name" value="Folliculin"/>
    <property type="match status" value="1"/>
</dbReference>
<evidence type="ECO:0000256" key="10">
    <source>
        <dbReference type="ARBA" id="ARBA00022490"/>
    </source>
</evidence>
<keyword evidence="16" id="KW-0812">Transmembrane</keyword>
<comment type="subcellular location">
    <subcellularLocation>
        <location evidence="2">Cell projection</location>
        <location evidence="2">Cilium</location>
    </subcellularLocation>
    <subcellularLocation>
        <location evidence="4">Cytoplasm</location>
        <location evidence="4">Cytoskeleton</location>
        <location evidence="4">Microtubule organizing center</location>
        <location evidence="4">Centrosome</location>
    </subcellularLocation>
    <subcellularLocation>
        <location evidence="3">Cytoplasm</location>
        <location evidence="3">Cytoskeleton</location>
        <location evidence="3">Spindle</location>
    </subcellularLocation>
    <subcellularLocation>
        <location evidence="5">Cytoplasm</location>
        <location evidence="5">Cytosol</location>
    </subcellularLocation>
    <subcellularLocation>
        <location evidence="6">Lysosome membrane</location>
    </subcellularLocation>
    <subcellularLocation>
        <location evidence="1">Nucleus</location>
    </subcellularLocation>
</comment>
<evidence type="ECO:0000256" key="3">
    <source>
        <dbReference type="ARBA" id="ARBA00004186"/>
    </source>
</evidence>
<evidence type="ECO:0000256" key="11">
    <source>
        <dbReference type="ARBA" id="ARBA00023136"/>
    </source>
</evidence>
<dbReference type="Gene3D" id="3.40.50.12430">
    <property type="match status" value="1"/>
</dbReference>
<evidence type="ECO:0000313" key="18">
    <source>
        <dbReference type="EMBL" id="VDM96528.1"/>
    </source>
</evidence>
<evidence type="ECO:0000256" key="1">
    <source>
        <dbReference type="ARBA" id="ARBA00004123"/>
    </source>
</evidence>